<accession>A0A143Y732</accession>
<dbReference type="RefSeq" id="WP_087030234.1">
    <property type="nucleotide sequence ID" value="NZ_FJNE01000001.1"/>
</dbReference>
<evidence type="ECO:0000313" key="1">
    <source>
        <dbReference type="EMBL" id="CZQ81839.1"/>
    </source>
</evidence>
<evidence type="ECO:0000313" key="2">
    <source>
        <dbReference type="Proteomes" id="UP000242754"/>
    </source>
</evidence>
<sequence>MDLKDFERKFEEIKKNYAEPKRTNELTNLLEEMEREYGSVKNWGNEEDTPYLETPQMILYRNISMAREL</sequence>
<gene>
    <name evidence="1" type="ORF">Tpal_248</name>
</gene>
<organism evidence="1 2">
    <name type="scientific">Trichococcus palustris</name>
    <dbReference type="NCBI Taxonomy" id="140314"/>
    <lineage>
        <taxon>Bacteria</taxon>
        <taxon>Bacillati</taxon>
        <taxon>Bacillota</taxon>
        <taxon>Bacilli</taxon>
        <taxon>Lactobacillales</taxon>
        <taxon>Carnobacteriaceae</taxon>
        <taxon>Trichococcus</taxon>
    </lineage>
</organism>
<name>A0A143Y732_9LACT</name>
<dbReference type="AlphaFoldDB" id="A0A143Y732"/>
<dbReference type="EMBL" id="FJNE01000001">
    <property type="protein sequence ID" value="CZQ81839.1"/>
    <property type="molecule type" value="Genomic_DNA"/>
</dbReference>
<reference evidence="1 2" key="1">
    <citation type="submission" date="2016-02" db="EMBL/GenBank/DDBJ databases">
        <authorList>
            <person name="Wen L."/>
            <person name="He K."/>
            <person name="Yang H."/>
        </authorList>
    </citation>
    <scope>NUCLEOTIDE SEQUENCE [LARGE SCALE GENOMIC DNA]</scope>
    <source>
        <strain evidence="1">Trichococcus palustris</strain>
    </source>
</reference>
<dbReference type="Proteomes" id="UP000242754">
    <property type="component" value="Unassembled WGS sequence"/>
</dbReference>
<keyword evidence="2" id="KW-1185">Reference proteome</keyword>
<protein>
    <submittedName>
        <fullName evidence="1">Uncharacterized protein</fullName>
    </submittedName>
</protein>
<proteinExistence type="predicted"/>